<organism evidence="2 3">
    <name type="scientific">Thermoleptolyngbya sichuanensis A183</name>
    <dbReference type="NCBI Taxonomy" id="2737172"/>
    <lineage>
        <taxon>Bacteria</taxon>
        <taxon>Bacillati</taxon>
        <taxon>Cyanobacteriota</taxon>
        <taxon>Cyanophyceae</taxon>
        <taxon>Oculatellales</taxon>
        <taxon>Oculatellaceae</taxon>
        <taxon>Thermoleptolyngbya</taxon>
        <taxon>Thermoleptolyngbya sichuanensis</taxon>
    </lineage>
</organism>
<evidence type="ECO:0000313" key="3">
    <source>
        <dbReference type="Proteomes" id="UP000505210"/>
    </source>
</evidence>
<feature type="chain" id="PRO_5026981135" evidence="1">
    <location>
        <begin position="23"/>
        <end position="216"/>
    </location>
</feature>
<gene>
    <name evidence="2" type="ORF">HPC62_01190</name>
</gene>
<feature type="signal peptide" evidence="1">
    <location>
        <begin position="1"/>
        <end position="22"/>
    </location>
</feature>
<evidence type="ECO:0000256" key="1">
    <source>
        <dbReference type="SAM" id="SignalP"/>
    </source>
</evidence>
<dbReference type="KEGG" id="theu:HPC62_01190"/>
<sequence>MRDWGWGTVALCSLAILGNASAGAWAQARLVPSGAIPIGIASRIAQGLPACLPPQSSETLVMVLNQTPNTLEQLRSVVPRNASLTVCDYLGLNVTRIGGFATPALARDWADYLNRAFGYRAFTTVATAPNPTPQPGPISYAVLVNHYNRLDLLDQVQQVTGRRVTVVTYDQRPHLLVTSTNDWAIAAGLLRDLSDRGFVTLIVDGRQIAGLRPVGG</sequence>
<dbReference type="AlphaFoldDB" id="A0A6M8BA00"/>
<protein>
    <submittedName>
        <fullName evidence="2">Uncharacterized protein</fullName>
    </submittedName>
</protein>
<dbReference type="EMBL" id="CP053661">
    <property type="protein sequence ID" value="QKD80966.1"/>
    <property type="molecule type" value="Genomic_DNA"/>
</dbReference>
<dbReference type="RefSeq" id="WP_172353390.1">
    <property type="nucleotide sequence ID" value="NZ_CP053661.1"/>
</dbReference>
<reference evidence="2 3" key="1">
    <citation type="submission" date="2020-05" db="EMBL/GenBank/DDBJ databases">
        <title>Complete genome sequence of of a novel Thermoleptolyngbya strain isolated from hot springs of Ganzi, Sichuan China.</title>
        <authorList>
            <person name="Tang J."/>
            <person name="Daroch M."/>
            <person name="Li L."/>
            <person name="Waleron K."/>
            <person name="Waleron M."/>
            <person name="Waleron M."/>
        </authorList>
    </citation>
    <scope>NUCLEOTIDE SEQUENCE [LARGE SCALE GENOMIC DNA]</scope>
    <source>
        <strain evidence="2 3">PKUAC-SCTA183</strain>
    </source>
</reference>
<keyword evidence="3" id="KW-1185">Reference proteome</keyword>
<proteinExistence type="predicted"/>
<dbReference type="Proteomes" id="UP000505210">
    <property type="component" value="Chromosome"/>
</dbReference>
<accession>A0A6M8BA00</accession>
<name>A0A6M8BA00_9CYAN</name>
<keyword evidence="1" id="KW-0732">Signal</keyword>
<evidence type="ECO:0000313" key="2">
    <source>
        <dbReference type="EMBL" id="QKD80966.1"/>
    </source>
</evidence>